<accession>A0A1S8TPQ7</accession>
<proteinExistence type="predicted"/>
<evidence type="ECO:0000256" key="2">
    <source>
        <dbReference type="ARBA" id="ARBA00012438"/>
    </source>
</evidence>
<dbReference type="CDD" id="cd00075">
    <property type="entry name" value="HATPase"/>
    <property type="match status" value="1"/>
</dbReference>
<name>A0A1S8TPQ7_9CLOT</name>
<comment type="caution">
    <text evidence="6">The sequence shown here is derived from an EMBL/GenBank/DDBJ whole genome shotgun (WGS) entry which is preliminary data.</text>
</comment>
<dbReference type="GO" id="GO:0000155">
    <property type="term" value="F:phosphorelay sensor kinase activity"/>
    <property type="evidence" value="ECO:0007669"/>
    <property type="project" value="TreeGrafter"/>
</dbReference>
<protein>
    <recommendedName>
        <fullName evidence="2">histidine kinase</fullName>
        <ecNumber evidence="2">2.7.13.3</ecNumber>
    </recommendedName>
</protein>
<reference evidence="6 7" key="1">
    <citation type="submission" date="2016-05" db="EMBL/GenBank/DDBJ databases">
        <title>Microbial solvent formation.</title>
        <authorList>
            <person name="Poehlein A."/>
            <person name="Montoya Solano J.D."/>
            <person name="Flitsch S."/>
            <person name="Krabben P."/>
            <person name="Duerre P."/>
            <person name="Daniel R."/>
        </authorList>
    </citation>
    <scope>NUCLEOTIDE SEQUENCE [LARGE SCALE GENOMIC DNA]</scope>
    <source>
        <strain evidence="6 7">DSM 2619</strain>
    </source>
</reference>
<evidence type="ECO:0000256" key="1">
    <source>
        <dbReference type="ARBA" id="ARBA00000085"/>
    </source>
</evidence>
<dbReference type="RefSeq" id="WP_242954070.1">
    <property type="nucleotide sequence ID" value="NZ_LZZM01000098.1"/>
</dbReference>
<dbReference type="STRING" id="29367.CLPUN_14290"/>
<sequence>MISFFVLENYILDKNIEEKVIACNLEKIERIVLNLLSNAIKFSNEGDEISVEVKDNDEFIEISVRDNGIVIESSNVYS</sequence>
<organism evidence="6 7">
    <name type="scientific">Clostridium puniceum</name>
    <dbReference type="NCBI Taxonomy" id="29367"/>
    <lineage>
        <taxon>Bacteria</taxon>
        <taxon>Bacillati</taxon>
        <taxon>Bacillota</taxon>
        <taxon>Clostridia</taxon>
        <taxon>Eubacteriales</taxon>
        <taxon>Clostridiaceae</taxon>
        <taxon>Clostridium</taxon>
    </lineage>
</organism>
<gene>
    <name evidence="6" type="primary">rcsC_1</name>
    <name evidence="6" type="ORF">CLPUN_14290</name>
</gene>
<evidence type="ECO:0000313" key="7">
    <source>
        <dbReference type="Proteomes" id="UP000190890"/>
    </source>
</evidence>
<dbReference type="EC" id="2.7.13.3" evidence="2"/>
<dbReference type="AlphaFoldDB" id="A0A1S8TPQ7"/>
<evidence type="ECO:0000259" key="5">
    <source>
        <dbReference type="Pfam" id="PF02518"/>
    </source>
</evidence>
<dbReference type="Gene3D" id="3.30.565.10">
    <property type="entry name" value="Histidine kinase-like ATPase, C-terminal domain"/>
    <property type="match status" value="1"/>
</dbReference>
<dbReference type="SUPFAM" id="SSF55874">
    <property type="entry name" value="ATPase domain of HSP90 chaperone/DNA topoisomerase II/histidine kinase"/>
    <property type="match status" value="1"/>
</dbReference>
<dbReference type="PANTHER" id="PTHR43047:SF72">
    <property type="entry name" value="OSMOSENSING HISTIDINE PROTEIN KINASE SLN1"/>
    <property type="match status" value="1"/>
</dbReference>
<dbReference type="GO" id="GO:0009927">
    <property type="term" value="F:histidine phosphotransfer kinase activity"/>
    <property type="evidence" value="ECO:0007669"/>
    <property type="project" value="TreeGrafter"/>
</dbReference>
<evidence type="ECO:0000256" key="4">
    <source>
        <dbReference type="ARBA" id="ARBA00022777"/>
    </source>
</evidence>
<evidence type="ECO:0000313" key="6">
    <source>
        <dbReference type="EMBL" id="OOM79750.1"/>
    </source>
</evidence>
<dbReference type="Proteomes" id="UP000190890">
    <property type="component" value="Unassembled WGS sequence"/>
</dbReference>
<dbReference type="InterPro" id="IPR036890">
    <property type="entry name" value="HATPase_C_sf"/>
</dbReference>
<keyword evidence="3 6" id="KW-0808">Transferase</keyword>
<dbReference type="PANTHER" id="PTHR43047">
    <property type="entry name" value="TWO-COMPONENT HISTIDINE PROTEIN KINASE"/>
    <property type="match status" value="1"/>
</dbReference>
<feature type="domain" description="Histidine kinase/HSP90-like ATPase" evidence="5">
    <location>
        <begin position="26"/>
        <end position="73"/>
    </location>
</feature>
<dbReference type="InterPro" id="IPR003594">
    <property type="entry name" value="HATPase_dom"/>
</dbReference>
<dbReference type="EMBL" id="LZZM01000098">
    <property type="protein sequence ID" value="OOM79750.1"/>
    <property type="molecule type" value="Genomic_DNA"/>
</dbReference>
<comment type="catalytic activity">
    <reaction evidence="1">
        <text>ATP + protein L-histidine = ADP + protein N-phospho-L-histidine.</text>
        <dbReference type="EC" id="2.7.13.3"/>
    </reaction>
</comment>
<keyword evidence="4 6" id="KW-0418">Kinase</keyword>
<dbReference type="GO" id="GO:0005886">
    <property type="term" value="C:plasma membrane"/>
    <property type="evidence" value="ECO:0007669"/>
    <property type="project" value="TreeGrafter"/>
</dbReference>
<evidence type="ECO:0000256" key="3">
    <source>
        <dbReference type="ARBA" id="ARBA00022679"/>
    </source>
</evidence>
<dbReference type="Pfam" id="PF02518">
    <property type="entry name" value="HATPase_c"/>
    <property type="match status" value="1"/>
</dbReference>
<keyword evidence="7" id="KW-1185">Reference proteome</keyword>